<dbReference type="SMART" id="SM00449">
    <property type="entry name" value="SPRY"/>
    <property type="match status" value="1"/>
</dbReference>
<dbReference type="PROSITE" id="PS50835">
    <property type="entry name" value="IG_LIKE"/>
    <property type="match status" value="1"/>
</dbReference>
<dbReference type="CDD" id="cd13733">
    <property type="entry name" value="SPRY_PRY_C-I_1"/>
    <property type="match status" value="1"/>
</dbReference>
<dbReference type="FunFam" id="2.60.40.10:FF:000088">
    <property type="entry name" value="Butyrophilin subfamily 1 member A1"/>
    <property type="match status" value="1"/>
</dbReference>
<dbReference type="FunFam" id="2.60.120.920:FF:000004">
    <property type="entry name" value="Butyrophilin subfamily 1 member A1"/>
    <property type="match status" value="1"/>
</dbReference>
<name>F7DI50_ORNAN</name>
<sequence>MMDSRDPSRSAQHLSLPGSLALLVLLRYTVLGEGEFAVIGHGDPILAMVGEEVEFPCHLLPELDAGAMEVRWFRDRFTDIVHTYYDRQDQFDMQMRAYRGRTEFLKDGLQDGSATLRLHGVIPADEGQYGCLILSETFSSHATWELEVAGLGSDPHISFEGYQDGGIQLRCSSGGWYPEPKAQWKDPQGQCLPSLSETKFQDSQGLYHLEMSLVTRERYHRNVSCSIQNPLLVQKKEFTLQIADVFLPQVSPWRGVFPGILGCLLLLFAPLAGLVLYYFRKQKKSRDKLKNKTEKEKEKLTVKLEKLQTELEWRRTEGQAEWRAACRYAVDVTLDQDTAHPMLQVSEDRKSVTYGDTKADLPGDPKRFENCPCVLGQEGFISGRHYWEVEVGQKTRWFLGVCQDAVERKVEVRMSPGTGYWVLGLWNSAEYFILDPYRVSVTLRVPPRRVGVFLDYEGGRVSFFNVTDGTHIYTFTATFSGTLRPYLRPRSHDGGEHAAPLTVCPVPGRPEAVDDCDTWLQPYDTPDTILGQW</sequence>
<feature type="signal peptide" evidence="12">
    <location>
        <begin position="1"/>
        <end position="32"/>
    </location>
</feature>
<dbReference type="GO" id="GO:0016020">
    <property type="term" value="C:membrane"/>
    <property type="evidence" value="ECO:0007669"/>
    <property type="project" value="UniProtKB-SubCell"/>
</dbReference>
<evidence type="ECO:0000256" key="10">
    <source>
        <dbReference type="SAM" id="Coils"/>
    </source>
</evidence>
<reference evidence="15" key="2">
    <citation type="submission" date="2025-08" db="UniProtKB">
        <authorList>
            <consortium name="Ensembl"/>
        </authorList>
    </citation>
    <scope>IDENTIFICATION</scope>
    <source>
        <strain evidence="15">Glennie</strain>
    </source>
</reference>
<feature type="domain" description="Ig-like" evidence="14">
    <location>
        <begin position="50"/>
        <end position="149"/>
    </location>
</feature>
<dbReference type="AlphaFoldDB" id="F7DI50"/>
<dbReference type="KEGG" id="oaa:100093534"/>
<reference evidence="15" key="3">
    <citation type="submission" date="2025-09" db="UniProtKB">
        <authorList>
            <consortium name="Ensembl"/>
        </authorList>
    </citation>
    <scope>IDENTIFICATION</scope>
    <source>
        <strain evidence="15">Glennie</strain>
    </source>
</reference>
<dbReference type="GO" id="GO:0045087">
    <property type="term" value="P:innate immune response"/>
    <property type="evidence" value="ECO:0000318"/>
    <property type="project" value="GO_Central"/>
</dbReference>
<feature type="transmembrane region" description="Helical" evidence="11">
    <location>
        <begin position="256"/>
        <end position="279"/>
    </location>
</feature>
<evidence type="ECO:0000256" key="11">
    <source>
        <dbReference type="SAM" id="Phobius"/>
    </source>
</evidence>
<dbReference type="Pfam" id="PF00622">
    <property type="entry name" value="SPRY"/>
    <property type="match status" value="1"/>
</dbReference>
<dbReference type="PRINTS" id="PR01407">
    <property type="entry name" value="BUTYPHLNCDUF"/>
</dbReference>
<dbReference type="SMART" id="SM00406">
    <property type="entry name" value="IGv"/>
    <property type="match status" value="1"/>
</dbReference>
<keyword evidence="4 12" id="KW-0732">Signal</keyword>
<dbReference type="PANTHER" id="PTHR24100:SF130">
    <property type="entry name" value="BUTYROPHILIN-LIKE PROTEIN 9"/>
    <property type="match status" value="1"/>
</dbReference>
<dbReference type="InParanoid" id="F7DI50"/>
<evidence type="ECO:0000256" key="1">
    <source>
        <dbReference type="ARBA" id="ARBA00004479"/>
    </source>
</evidence>
<feature type="chain" id="PRO_5027798381" evidence="12">
    <location>
        <begin position="33"/>
        <end position="533"/>
    </location>
</feature>
<dbReference type="eggNOG" id="KOG2177">
    <property type="taxonomic scope" value="Eukaryota"/>
</dbReference>
<evidence type="ECO:0000256" key="3">
    <source>
        <dbReference type="ARBA" id="ARBA00022692"/>
    </source>
</evidence>
<dbReference type="InterPro" id="IPR013106">
    <property type="entry name" value="Ig_V-set"/>
</dbReference>
<keyword evidence="10" id="KW-0175">Coiled coil</keyword>
<evidence type="ECO:0000256" key="5">
    <source>
        <dbReference type="ARBA" id="ARBA00022989"/>
    </source>
</evidence>
<keyword evidence="5 11" id="KW-1133">Transmembrane helix</keyword>
<dbReference type="OMA" id="WEVHVGC"/>
<dbReference type="InterPro" id="IPR053896">
    <property type="entry name" value="BTN3A2-like_Ig-C"/>
</dbReference>
<comment type="subcellular location">
    <subcellularLocation>
        <location evidence="1">Membrane</location>
        <topology evidence="1">Single-pass type I membrane protein</topology>
    </subcellularLocation>
</comment>
<dbReference type="CTD" id="153579"/>
<dbReference type="SUPFAM" id="SSF49899">
    <property type="entry name" value="Concanavalin A-like lectins/glucanases"/>
    <property type="match status" value="1"/>
</dbReference>
<proteinExistence type="inferred from homology"/>
<dbReference type="InterPro" id="IPR050504">
    <property type="entry name" value="IgSF_BTN/MOG"/>
</dbReference>
<dbReference type="PANTHER" id="PTHR24100">
    <property type="entry name" value="BUTYROPHILIN"/>
    <property type="match status" value="1"/>
</dbReference>
<dbReference type="InterPro" id="IPR036179">
    <property type="entry name" value="Ig-like_dom_sf"/>
</dbReference>
<keyword evidence="6 11" id="KW-0472">Membrane</keyword>
<dbReference type="FunCoup" id="F7DI50">
    <property type="interactions" value="438"/>
</dbReference>
<evidence type="ECO:0000256" key="12">
    <source>
        <dbReference type="SAM" id="SignalP"/>
    </source>
</evidence>
<evidence type="ECO:0000256" key="7">
    <source>
        <dbReference type="ARBA" id="ARBA00023157"/>
    </source>
</evidence>
<dbReference type="Gene3D" id="2.60.40.10">
    <property type="entry name" value="Immunoglobulins"/>
    <property type="match status" value="2"/>
</dbReference>
<dbReference type="InterPro" id="IPR006574">
    <property type="entry name" value="PRY"/>
</dbReference>
<dbReference type="InterPro" id="IPR043136">
    <property type="entry name" value="B30.2/SPRY_sf"/>
</dbReference>
<feature type="domain" description="B30.2/SPRY" evidence="13">
    <location>
        <begin position="312"/>
        <end position="508"/>
    </location>
</feature>
<reference evidence="15 16" key="1">
    <citation type="journal article" date="2008" name="Nature">
        <title>Genome analysis of the platypus reveals unique signatures of evolution.</title>
        <authorList>
            <person name="Warren W.C."/>
            <person name="Hillier L.W."/>
            <person name="Marshall Graves J.A."/>
            <person name="Birney E."/>
            <person name="Ponting C.P."/>
            <person name="Grutzner F."/>
            <person name="Belov K."/>
            <person name="Miller W."/>
            <person name="Clarke L."/>
            <person name="Chinwalla A.T."/>
            <person name="Yang S.P."/>
            <person name="Heger A."/>
            <person name="Locke D.P."/>
            <person name="Miethke P."/>
            <person name="Waters P.D."/>
            <person name="Veyrunes F."/>
            <person name="Fulton L."/>
            <person name="Fulton B."/>
            <person name="Graves T."/>
            <person name="Wallis J."/>
            <person name="Puente X.S."/>
            <person name="Lopez-Otin C."/>
            <person name="Ordonez G.R."/>
            <person name="Eichler E.E."/>
            <person name="Chen L."/>
            <person name="Cheng Z."/>
            <person name="Deakin J.E."/>
            <person name="Alsop A."/>
            <person name="Thompson K."/>
            <person name="Kirby P."/>
            <person name="Papenfuss A.T."/>
            <person name="Wakefield M.J."/>
            <person name="Olender T."/>
            <person name="Lancet D."/>
            <person name="Huttley G.A."/>
            <person name="Smit A.F."/>
            <person name="Pask A."/>
            <person name="Temple-Smith P."/>
            <person name="Batzer M.A."/>
            <person name="Walker J.A."/>
            <person name="Konkel M.K."/>
            <person name="Harris R.S."/>
            <person name="Whittington C.M."/>
            <person name="Wong E.S."/>
            <person name="Gemmell N.J."/>
            <person name="Buschiazzo E."/>
            <person name="Vargas Jentzsch I.M."/>
            <person name="Merkel A."/>
            <person name="Schmitz J."/>
            <person name="Zemann A."/>
            <person name="Churakov G."/>
            <person name="Kriegs J.O."/>
            <person name="Brosius J."/>
            <person name="Murchison E.P."/>
            <person name="Sachidanandam R."/>
            <person name="Smith C."/>
            <person name="Hannon G.J."/>
            <person name="Tsend-Ayush E."/>
            <person name="McMillan D."/>
            <person name="Attenborough R."/>
            <person name="Rens W."/>
            <person name="Ferguson-Smith M."/>
            <person name="Lefevre C.M."/>
            <person name="Sharp J.A."/>
            <person name="Nicholas K.R."/>
            <person name="Ray D.A."/>
            <person name="Kube M."/>
            <person name="Reinhardt R."/>
            <person name="Pringle T.H."/>
            <person name="Taylor J."/>
            <person name="Jones R.C."/>
            <person name="Nixon B."/>
            <person name="Dacheux J.L."/>
            <person name="Niwa H."/>
            <person name="Sekita Y."/>
            <person name="Huang X."/>
            <person name="Stark A."/>
            <person name="Kheradpour P."/>
            <person name="Kellis M."/>
            <person name="Flicek P."/>
            <person name="Chen Y."/>
            <person name="Webber C."/>
            <person name="Hardison R."/>
            <person name="Nelson J."/>
            <person name="Hallsworth-Pepin K."/>
            <person name="Delehaunty K."/>
            <person name="Markovic C."/>
            <person name="Minx P."/>
            <person name="Feng Y."/>
            <person name="Kremitzki C."/>
            <person name="Mitreva M."/>
            <person name="Glasscock J."/>
            <person name="Wylie T."/>
            <person name="Wohldmann P."/>
            <person name="Thiru P."/>
            <person name="Nhan M.N."/>
            <person name="Pohl C.S."/>
            <person name="Smith S.M."/>
            <person name="Hou S."/>
            <person name="Nefedov M."/>
            <person name="de Jong P.J."/>
            <person name="Renfree M.B."/>
            <person name="Mardis E.R."/>
            <person name="Wilson R.K."/>
        </authorList>
    </citation>
    <scope>NUCLEOTIDE SEQUENCE [LARGE SCALE GENOMIC DNA]</scope>
    <source>
        <strain evidence="15 16">Glennie</strain>
    </source>
</reference>
<dbReference type="Pfam" id="PF22705">
    <property type="entry name" value="C2-set_3"/>
    <property type="match status" value="1"/>
</dbReference>
<evidence type="ECO:0000259" key="14">
    <source>
        <dbReference type="PROSITE" id="PS50835"/>
    </source>
</evidence>
<dbReference type="InterPro" id="IPR003599">
    <property type="entry name" value="Ig_sub"/>
</dbReference>
<gene>
    <name evidence="15" type="primary">BTNL9</name>
</gene>
<organism evidence="15 16">
    <name type="scientific">Ornithorhynchus anatinus</name>
    <name type="common">Duckbill platypus</name>
    <dbReference type="NCBI Taxonomy" id="9258"/>
    <lineage>
        <taxon>Eukaryota</taxon>
        <taxon>Metazoa</taxon>
        <taxon>Chordata</taxon>
        <taxon>Craniata</taxon>
        <taxon>Vertebrata</taxon>
        <taxon>Euteleostomi</taxon>
        <taxon>Mammalia</taxon>
        <taxon>Monotremata</taxon>
        <taxon>Ornithorhynchidae</taxon>
        <taxon>Ornithorhynchus</taxon>
    </lineage>
</organism>
<evidence type="ECO:0000313" key="15">
    <source>
        <dbReference type="Ensembl" id="ENSOANP00000005409.2"/>
    </source>
</evidence>
<evidence type="ECO:0000313" key="16">
    <source>
        <dbReference type="Proteomes" id="UP000002279"/>
    </source>
</evidence>
<dbReference type="Pfam" id="PF07686">
    <property type="entry name" value="V-set"/>
    <property type="match status" value="1"/>
</dbReference>
<dbReference type="Proteomes" id="UP000002279">
    <property type="component" value="Chromosome X5"/>
</dbReference>
<evidence type="ECO:0000259" key="13">
    <source>
        <dbReference type="PROSITE" id="PS50188"/>
    </source>
</evidence>
<dbReference type="FunFam" id="2.60.40.10:FF:000208">
    <property type="entry name" value="Butyrophilin subfamily 1 member A1"/>
    <property type="match status" value="1"/>
</dbReference>
<dbReference type="GeneTree" id="ENSGT00940000160338"/>
<dbReference type="GO" id="GO:0005737">
    <property type="term" value="C:cytoplasm"/>
    <property type="evidence" value="ECO:0000318"/>
    <property type="project" value="GO_Central"/>
</dbReference>
<dbReference type="STRING" id="9258.ENSOANP00000005409"/>
<dbReference type="CDD" id="cd05713">
    <property type="entry name" value="IgV_MOG_like"/>
    <property type="match status" value="1"/>
</dbReference>
<dbReference type="SMART" id="SM00409">
    <property type="entry name" value="IG"/>
    <property type="match status" value="1"/>
</dbReference>
<dbReference type="HOGENOM" id="CLU_013137_7_4_1"/>
<dbReference type="InterPro" id="IPR001870">
    <property type="entry name" value="B30.2/SPRY"/>
</dbReference>
<dbReference type="PROSITE" id="PS50188">
    <property type="entry name" value="B302_SPRY"/>
    <property type="match status" value="1"/>
</dbReference>
<dbReference type="Ensembl" id="ENSOANT00000005410.2">
    <property type="protein sequence ID" value="ENSOANP00000005409.2"/>
    <property type="gene ID" value="ENSOANG00000003412.2"/>
</dbReference>
<dbReference type="SUPFAM" id="SSF48726">
    <property type="entry name" value="Immunoglobulin"/>
    <property type="match status" value="2"/>
</dbReference>
<keyword evidence="9" id="KW-0393">Immunoglobulin domain</keyword>
<keyword evidence="8" id="KW-0325">Glycoprotein</keyword>
<dbReference type="InterPro" id="IPR013320">
    <property type="entry name" value="ConA-like_dom_sf"/>
</dbReference>
<evidence type="ECO:0000256" key="8">
    <source>
        <dbReference type="ARBA" id="ARBA00023180"/>
    </source>
</evidence>
<protein>
    <submittedName>
        <fullName evidence="15">Butyrophilin like 9</fullName>
    </submittedName>
</protein>
<comment type="similarity">
    <text evidence="2">Belongs to the immunoglobulin superfamily. BTN/MOG family.</text>
</comment>
<dbReference type="SMART" id="SM00589">
    <property type="entry name" value="PRY"/>
    <property type="match status" value="1"/>
</dbReference>
<keyword evidence="16" id="KW-1185">Reference proteome</keyword>
<dbReference type="RefSeq" id="XP_028911035.1">
    <property type="nucleotide sequence ID" value="XM_029055202.1"/>
</dbReference>
<evidence type="ECO:0000256" key="9">
    <source>
        <dbReference type="ARBA" id="ARBA00023319"/>
    </source>
</evidence>
<dbReference type="Gene3D" id="2.60.120.920">
    <property type="match status" value="1"/>
</dbReference>
<dbReference type="GO" id="GO:0061630">
    <property type="term" value="F:ubiquitin protein ligase activity"/>
    <property type="evidence" value="ECO:0000318"/>
    <property type="project" value="GO_Central"/>
</dbReference>
<dbReference type="Pfam" id="PF13765">
    <property type="entry name" value="PRY"/>
    <property type="match status" value="1"/>
</dbReference>
<dbReference type="InterPro" id="IPR013783">
    <property type="entry name" value="Ig-like_fold"/>
</dbReference>
<dbReference type="GeneID" id="100093534"/>
<dbReference type="InterPro" id="IPR003877">
    <property type="entry name" value="SPRY_dom"/>
</dbReference>
<accession>F7DI50</accession>
<dbReference type="InterPro" id="IPR003879">
    <property type="entry name" value="Butyrophylin_SPRY"/>
</dbReference>
<dbReference type="Bgee" id="ENSOANG00000003412">
    <property type="expression patterns" value="Expressed in heart and 4 other cell types or tissues"/>
</dbReference>
<dbReference type="OrthoDB" id="10055806at2759"/>
<evidence type="ECO:0000256" key="4">
    <source>
        <dbReference type="ARBA" id="ARBA00022729"/>
    </source>
</evidence>
<keyword evidence="7" id="KW-1015">Disulfide bond</keyword>
<feature type="coiled-coil region" evidence="10">
    <location>
        <begin position="279"/>
        <end position="310"/>
    </location>
</feature>
<evidence type="ECO:0000256" key="2">
    <source>
        <dbReference type="ARBA" id="ARBA00007591"/>
    </source>
</evidence>
<dbReference type="InterPro" id="IPR007110">
    <property type="entry name" value="Ig-like_dom"/>
</dbReference>
<keyword evidence="3 11" id="KW-0812">Transmembrane</keyword>
<evidence type="ECO:0000256" key="6">
    <source>
        <dbReference type="ARBA" id="ARBA00023136"/>
    </source>
</evidence>